<dbReference type="RefSeq" id="WP_308448405.1">
    <property type="nucleotide sequence ID" value="NZ_JAJEQC010000001.1"/>
</dbReference>
<sequence>MNMIIATHNAHKIEEFGRILAPLGITVQTTELTEAEETGTTFRENAYIKAKSACDETGLPCVADDSGLSIDYLNGEPGVYSARYAEPGKRKATVLKKLKGVPEEKRGAHFTSAICCVFPNGDVLEAEGYCYGRIAEECRGESGFGYDPIFICTEEGCAGKTFGEATAEEKDAVSHRGKSLRIFAEKLENYLKDKEG</sequence>
<feature type="binding site" evidence="10">
    <location>
        <begin position="175"/>
        <end position="176"/>
    </location>
    <ligand>
        <name>substrate</name>
    </ligand>
</feature>
<feature type="binding site" evidence="10">
    <location>
        <position position="36"/>
    </location>
    <ligand>
        <name>Mg(2+)</name>
        <dbReference type="ChEBI" id="CHEBI:18420"/>
    </ligand>
</feature>
<dbReference type="GO" id="GO:0036220">
    <property type="term" value="F:ITP diphosphatase activity"/>
    <property type="evidence" value="ECO:0007669"/>
    <property type="project" value="UniProtKB-UniRule"/>
</dbReference>
<keyword evidence="7 10" id="KW-0546">Nucleotide metabolism</keyword>
<comment type="catalytic activity">
    <reaction evidence="8 10">
        <text>dITP + H2O = dIMP + diphosphate + H(+)</text>
        <dbReference type="Rhea" id="RHEA:28342"/>
        <dbReference type="ChEBI" id="CHEBI:15377"/>
        <dbReference type="ChEBI" id="CHEBI:15378"/>
        <dbReference type="ChEBI" id="CHEBI:33019"/>
        <dbReference type="ChEBI" id="CHEBI:61194"/>
        <dbReference type="ChEBI" id="CHEBI:61382"/>
        <dbReference type="EC" id="3.6.1.66"/>
    </reaction>
</comment>
<evidence type="ECO:0000256" key="8">
    <source>
        <dbReference type="ARBA" id="ARBA00051875"/>
    </source>
</evidence>
<dbReference type="GO" id="GO:0036222">
    <property type="term" value="F:XTP diphosphatase activity"/>
    <property type="evidence" value="ECO:0007669"/>
    <property type="project" value="UniProtKB-UniRule"/>
</dbReference>
<dbReference type="Proteomes" id="UP001199424">
    <property type="component" value="Unassembled WGS sequence"/>
</dbReference>
<keyword evidence="6 10" id="KW-0460">Magnesium</keyword>
<feature type="binding site" evidence="10">
    <location>
        <position position="65"/>
    </location>
    <ligand>
        <name>Mg(2+)</name>
        <dbReference type="ChEBI" id="CHEBI:18420"/>
    </ligand>
</feature>
<evidence type="ECO:0000256" key="1">
    <source>
        <dbReference type="ARBA" id="ARBA00008023"/>
    </source>
</evidence>
<dbReference type="AlphaFoldDB" id="A0AAE3AKN7"/>
<dbReference type="PANTHER" id="PTHR11067:SF9">
    <property type="entry name" value="INOSINE TRIPHOSPHATE PYROPHOSPHATASE"/>
    <property type="match status" value="1"/>
</dbReference>
<dbReference type="SUPFAM" id="SSF52972">
    <property type="entry name" value="ITPase-like"/>
    <property type="match status" value="1"/>
</dbReference>
<dbReference type="InterPro" id="IPR020922">
    <property type="entry name" value="dITP/XTP_pyrophosphatase"/>
</dbReference>
<evidence type="ECO:0000256" key="10">
    <source>
        <dbReference type="HAMAP-Rule" id="MF_01405"/>
    </source>
</evidence>
<comment type="function">
    <text evidence="10">Pyrophosphatase that catalyzes the hydrolysis of nucleoside triphosphates to their monophosphate derivatives, with a high preference for the non-canonical purine nucleotides XTP (xanthosine triphosphate), dITP (deoxyinosine triphosphate) and ITP. Seems to function as a house-cleaning enzyme that removes non-canonical purine nucleotides from the nucleotide pool, thus preventing their incorporation into DNA/RNA and avoiding chromosomal lesions.</text>
</comment>
<evidence type="ECO:0000256" key="4">
    <source>
        <dbReference type="ARBA" id="ARBA00022741"/>
    </source>
</evidence>
<feature type="binding site" evidence="10">
    <location>
        <begin position="144"/>
        <end position="147"/>
    </location>
    <ligand>
        <name>substrate</name>
    </ligand>
</feature>
<feature type="binding site" evidence="10">
    <location>
        <begin position="7"/>
        <end position="12"/>
    </location>
    <ligand>
        <name>substrate</name>
    </ligand>
</feature>
<evidence type="ECO:0000256" key="5">
    <source>
        <dbReference type="ARBA" id="ARBA00022801"/>
    </source>
</evidence>
<evidence type="ECO:0000256" key="2">
    <source>
        <dbReference type="ARBA" id="ARBA00011738"/>
    </source>
</evidence>
<dbReference type="CDD" id="cd00515">
    <property type="entry name" value="HAM1"/>
    <property type="match status" value="1"/>
</dbReference>
<evidence type="ECO:0000256" key="7">
    <source>
        <dbReference type="ARBA" id="ARBA00023080"/>
    </source>
</evidence>
<protein>
    <recommendedName>
        <fullName evidence="10">dITP/XTP pyrophosphatase</fullName>
        <ecNumber evidence="10">3.6.1.66</ecNumber>
    </recommendedName>
    <alternativeName>
        <fullName evidence="10">Non-canonical purine NTP pyrophosphatase</fullName>
    </alternativeName>
    <alternativeName>
        <fullName evidence="10">Non-standard purine NTP pyrophosphatase</fullName>
    </alternativeName>
    <alternativeName>
        <fullName evidence="10">Nucleoside-triphosphate diphosphatase</fullName>
    </alternativeName>
    <alternativeName>
        <fullName evidence="10">Nucleoside-triphosphate pyrophosphatase</fullName>
        <shortName evidence="10">NTPase</shortName>
    </alternativeName>
</protein>
<evidence type="ECO:0000256" key="11">
    <source>
        <dbReference type="RuleBase" id="RU003781"/>
    </source>
</evidence>
<name>A0AAE3AKN7_9FIRM</name>
<feature type="active site" description="Proton acceptor" evidence="10">
    <location>
        <position position="65"/>
    </location>
</feature>
<dbReference type="GO" id="GO:0035870">
    <property type="term" value="F:dITP diphosphatase activity"/>
    <property type="evidence" value="ECO:0007669"/>
    <property type="project" value="UniProtKB-UniRule"/>
</dbReference>
<dbReference type="EC" id="3.6.1.66" evidence="10"/>
<proteinExistence type="inferred from homology"/>
<comment type="caution">
    <text evidence="12">The sequence shown here is derived from an EMBL/GenBank/DDBJ whole genome shotgun (WGS) entry which is preliminary data.</text>
</comment>
<keyword evidence="13" id="KW-1185">Reference proteome</keyword>
<comment type="catalytic activity">
    <reaction evidence="10">
        <text>ITP + H2O = IMP + diphosphate + H(+)</text>
        <dbReference type="Rhea" id="RHEA:29399"/>
        <dbReference type="ChEBI" id="CHEBI:15377"/>
        <dbReference type="ChEBI" id="CHEBI:15378"/>
        <dbReference type="ChEBI" id="CHEBI:33019"/>
        <dbReference type="ChEBI" id="CHEBI:58053"/>
        <dbReference type="ChEBI" id="CHEBI:61402"/>
        <dbReference type="EC" id="3.6.1.66"/>
    </reaction>
</comment>
<accession>A0AAE3AKN7</accession>
<keyword evidence="3 10" id="KW-0479">Metal-binding</keyword>
<comment type="catalytic activity">
    <reaction evidence="9 10">
        <text>XTP + H2O = XMP + diphosphate + H(+)</text>
        <dbReference type="Rhea" id="RHEA:28610"/>
        <dbReference type="ChEBI" id="CHEBI:15377"/>
        <dbReference type="ChEBI" id="CHEBI:15378"/>
        <dbReference type="ChEBI" id="CHEBI:33019"/>
        <dbReference type="ChEBI" id="CHEBI:57464"/>
        <dbReference type="ChEBI" id="CHEBI:61314"/>
        <dbReference type="EC" id="3.6.1.66"/>
    </reaction>
</comment>
<feature type="binding site" evidence="10">
    <location>
        <position position="170"/>
    </location>
    <ligand>
        <name>substrate</name>
    </ligand>
</feature>
<dbReference type="EMBL" id="JAJEQC010000001">
    <property type="protein sequence ID" value="MCC2135793.1"/>
    <property type="molecule type" value="Genomic_DNA"/>
</dbReference>
<dbReference type="Pfam" id="PF01725">
    <property type="entry name" value="Ham1p_like"/>
    <property type="match status" value="1"/>
</dbReference>
<dbReference type="NCBIfam" id="TIGR00042">
    <property type="entry name" value="RdgB/HAM1 family non-canonical purine NTP pyrophosphatase"/>
    <property type="match status" value="1"/>
</dbReference>
<dbReference type="GO" id="GO:0017111">
    <property type="term" value="F:ribonucleoside triphosphate phosphatase activity"/>
    <property type="evidence" value="ECO:0007669"/>
    <property type="project" value="InterPro"/>
</dbReference>
<keyword evidence="4 10" id="KW-0547">Nucleotide-binding</keyword>
<dbReference type="GO" id="GO:0009146">
    <property type="term" value="P:purine nucleoside triphosphate catabolic process"/>
    <property type="evidence" value="ECO:0007669"/>
    <property type="project" value="UniProtKB-UniRule"/>
</dbReference>
<dbReference type="Gene3D" id="3.90.950.10">
    <property type="match status" value="1"/>
</dbReference>
<organism evidence="12 13">
    <name type="scientific">Hominenteromicrobium mulieris</name>
    <dbReference type="NCBI Taxonomy" id="2885357"/>
    <lineage>
        <taxon>Bacteria</taxon>
        <taxon>Bacillati</taxon>
        <taxon>Bacillota</taxon>
        <taxon>Clostridia</taxon>
        <taxon>Eubacteriales</taxon>
        <taxon>Oscillospiraceae</taxon>
        <taxon>Hominenteromicrobium</taxon>
    </lineage>
</organism>
<evidence type="ECO:0000313" key="12">
    <source>
        <dbReference type="EMBL" id="MCC2135793.1"/>
    </source>
</evidence>
<evidence type="ECO:0000256" key="6">
    <source>
        <dbReference type="ARBA" id="ARBA00022842"/>
    </source>
</evidence>
<comment type="similarity">
    <text evidence="1 10 11">Belongs to the HAM1 NTPase family.</text>
</comment>
<keyword evidence="5 10" id="KW-0378">Hydrolase</keyword>
<dbReference type="PANTHER" id="PTHR11067">
    <property type="entry name" value="INOSINE TRIPHOSPHATE PYROPHOSPHATASE/HAM1 PROTEIN"/>
    <property type="match status" value="1"/>
</dbReference>
<feature type="binding site" evidence="10">
    <location>
        <position position="66"/>
    </location>
    <ligand>
        <name>substrate</name>
    </ligand>
</feature>
<dbReference type="GO" id="GO:0046872">
    <property type="term" value="F:metal ion binding"/>
    <property type="evidence" value="ECO:0007669"/>
    <property type="project" value="UniProtKB-KW"/>
</dbReference>
<comment type="subunit">
    <text evidence="2 10">Homodimer.</text>
</comment>
<dbReference type="InterPro" id="IPR029001">
    <property type="entry name" value="ITPase-like_fam"/>
</dbReference>
<dbReference type="GO" id="GO:0009117">
    <property type="term" value="P:nucleotide metabolic process"/>
    <property type="evidence" value="ECO:0007669"/>
    <property type="project" value="UniProtKB-KW"/>
</dbReference>
<dbReference type="InterPro" id="IPR002637">
    <property type="entry name" value="RdgB/HAM1"/>
</dbReference>
<dbReference type="FunFam" id="3.90.950.10:FF:000001">
    <property type="entry name" value="dITP/XTP pyrophosphatase"/>
    <property type="match status" value="1"/>
</dbReference>
<evidence type="ECO:0000256" key="3">
    <source>
        <dbReference type="ARBA" id="ARBA00022723"/>
    </source>
</evidence>
<comment type="cofactor">
    <cofactor evidence="10">
        <name>Mg(2+)</name>
        <dbReference type="ChEBI" id="CHEBI:18420"/>
    </cofactor>
    <text evidence="10">Binds 1 Mg(2+) ion per subunit.</text>
</comment>
<reference evidence="12" key="1">
    <citation type="submission" date="2021-10" db="EMBL/GenBank/DDBJ databases">
        <title>Anaerobic single-cell dispensing facilitates the cultivation of human gut bacteria.</title>
        <authorList>
            <person name="Afrizal A."/>
        </authorList>
    </citation>
    <scope>NUCLEOTIDE SEQUENCE</scope>
    <source>
        <strain evidence="12">CLA-AA-H250</strain>
    </source>
</reference>
<evidence type="ECO:0000256" key="9">
    <source>
        <dbReference type="ARBA" id="ARBA00052017"/>
    </source>
</evidence>
<dbReference type="GO" id="GO:0000166">
    <property type="term" value="F:nucleotide binding"/>
    <property type="evidence" value="ECO:0007669"/>
    <property type="project" value="UniProtKB-KW"/>
</dbReference>
<dbReference type="HAMAP" id="MF_01405">
    <property type="entry name" value="Non_canon_purine_NTPase"/>
    <property type="match status" value="1"/>
</dbReference>
<gene>
    <name evidence="12" type="primary">rdgB</name>
    <name evidence="12" type="ORF">LKD31_02015</name>
</gene>
<dbReference type="GO" id="GO:0005829">
    <property type="term" value="C:cytosol"/>
    <property type="evidence" value="ECO:0007669"/>
    <property type="project" value="TreeGrafter"/>
</dbReference>
<evidence type="ECO:0000313" key="13">
    <source>
        <dbReference type="Proteomes" id="UP001199424"/>
    </source>
</evidence>